<keyword evidence="3" id="KW-1185">Reference proteome</keyword>
<gene>
    <name evidence="2" type="ORF">RDWZM_010357</name>
</gene>
<organism evidence="2 3">
    <name type="scientific">Blomia tropicalis</name>
    <name type="common">Mite</name>
    <dbReference type="NCBI Taxonomy" id="40697"/>
    <lineage>
        <taxon>Eukaryota</taxon>
        <taxon>Metazoa</taxon>
        <taxon>Ecdysozoa</taxon>
        <taxon>Arthropoda</taxon>
        <taxon>Chelicerata</taxon>
        <taxon>Arachnida</taxon>
        <taxon>Acari</taxon>
        <taxon>Acariformes</taxon>
        <taxon>Sarcoptiformes</taxon>
        <taxon>Astigmata</taxon>
        <taxon>Glycyphagoidea</taxon>
        <taxon>Echimyopodidae</taxon>
        <taxon>Blomia</taxon>
    </lineage>
</organism>
<dbReference type="Proteomes" id="UP001142055">
    <property type="component" value="Chromosome 4"/>
</dbReference>
<sequence length="250" mass="28454">MYGSMDSLFAGNSNRQKNNGVDPNNGSTMDESTTTSSSTHLATYQQLQHNQQSEINCRLNRTMDETGSLIDDSISCYSDGYTISYKPIAIVNHLQQQKRHQLMETRPIPQPGLYSSCQSLPSIDIARPRTNSVSNIKGSISKLSLTRQQQQPMGRMMINNKMVSPLAMSWQKGQFDNIKEQSKNTNENGNNSELKIKSIKDLVEILIYQLQVMERTQQSMEMQLQSMERINRQFEQLMALYTVYTCQSST</sequence>
<name>A0A9Q0LZ18_BLOTA</name>
<evidence type="ECO:0000313" key="2">
    <source>
        <dbReference type="EMBL" id="KAJ6215857.1"/>
    </source>
</evidence>
<accession>A0A9Q0LZ18</accession>
<protein>
    <submittedName>
        <fullName evidence="2">Uncharacterized protein</fullName>
    </submittedName>
</protein>
<proteinExistence type="predicted"/>
<comment type="caution">
    <text evidence="2">The sequence shown here is derived from an EMBL/GenBank/DDBJ whole genome shotgun (WGS) entry which is preliminary data.</text>
</comment>
<dbReference type="AlphaFoldDB" id="A0A9Q0LZ18"/>
<dbReference type="EMBL" id="JAPWDV010000004">
    <property type="protein sequence ID" value="KAJ6215857.1"/>
    <property type="molecule type" value="Genomic_DNA"/>
</dbReference>
<reference evidence="2" key="1">
    <citation type="submission" date="2022-12" db="EMBL/GenBank/DDBJ databases">
        <title>Genome assemblies of Blomia tropicalis.</title>
        <authorList>
            <person name="Cui Y."/>
        </authorList>
    </citation>
    <scope>NUCLEOTIDE SEQUENCE</scope>
    <source>
        <tissue evidence="2">Adult mites</tissue>
    </source>
</reference>
<evidence type="ECO:0000256" key="1">
    <source>
        <dbReference type="SAM" id="MobiDB-lite"/>
    </source>
</evidence>
<evidence type="ECO:0000313" key="3">
    <source>
        <dbReference type="Proteomes" id="UP001142055"/>
    </source>
</evidence>
<feature type="compositionally biased region" description="Polar residues" evidence="1">
    <location>
        <begin position="10"/>
        <end position="31"/>
    </location>
</feature>
<feature type="region of interest" description="Disordered" evidence="1">
    <location>
        <begin position="1"/>
        <end position="39"/>
    </location>
</feature>